<organism evidence="4 16">
    <name type="scientific">Phytophthora fragariae</name>
    <dbReference type="NCBI Taxonomy" id="53985"/>
    <lineage>
        <taxon>Eukaryota</taxon>
        <taxon>Sar</taxon>
        <taxon>Stramenopiles</taxon>
        <taxon>Oomycota</taxon>
        <taxon>Peronosporomycetes</taxon>
        <taxon>Peronosporales</taxon>
        <taxon>Peronosporaceae</taxon>
        <taxon>Phytophthora</taxon>
    </lineage>
</organism>
<evidence type="ECO:0000313" key="10">
    <source>
        <dbReference type="EMBL" id="KAE9291720.1"/>
    </source>
</evidence>
<evidence type="ECO:0000313" key="11">
    <source>
        <dbReference type="Proteomes" id="UP000429523"/>
    </source>
</evidence>
<dbReference type="Proteomes" id="UP000429523">
    <property type="component" value="Unassembled WGS sequence"/>
</dbReference>
<dbReference type="EMBL" id="QXGD01001719">
    <property type="protein sequence ID" value="KAE9200372.1"/>
    <property type="molecule type" value="Genomic_DNA"/>
</dbReference>
<dbReference type="Proteomes" id="UP000440732">
    <property type="component" value="Unassembled WGS sequence"/>
</dbReference>
<dbReference type="Proteomes" id="UP000441208">
    <property type="component" value="Unassembled WGS sequence"/>
</dbReference>
<evidence type="ECO:0000313" key="15">
    <source>
        <dbReference type="Proteomes" id="UP000440732"/>
    </source>
</evidence>
<dbReference type="Proteomes" id="UP000433483">
    <property type="component" value="Unassembled WGS sequence"/>
</dbReference>
<name>A0A6A3R0I0_9STRA</name>
<evidence type="ECO:0000313" key="5">
    <source>
        <dbReference type="EMBL" id="KAE9088315.1"/>
    </source>
</evidence>
<dbReference type="EMBL" id="QXGF01001593">
    <property type="protein sequence ID" value="KAE8928994.1"/>
    <property type="molecule type" value="Genomic_DNA"/>
</dbReference>
<dbReference type="EMBL" id="QXGC01001666">
    <property type="protein sequence ID" value="KAE9198362.1"/>
    <property type="molecule type" value="Genomic_DNA"/>
</dbReference>
<protein>
    <recommendedName>
        <fullName evidence="20">RxLR effector protein</fullName>
    </recommendedName>
</protein>
<accession>A0A6A3R0I0</accession>
<evidence type="ECO:0000313" key="7">
    <source>
        <dbReference type="EMBL" id="KAE9189615.1"/>
    </source>
</evidence>
<dbReference type="Proteomes" id="UP000476176">
    <property type="component" value="Unassembled WGS sequence"/>
</dbReference>
<evidence type="ECO:0000313" key="17">
    <source>
        <dbReference type="Proteomes" id="UP000460718"/>
    </source>
</evidence>
<evidence type="ECO:0000256" key="1">
    <source>
        <dbReference type="SAM" id="SignalP"/>
    </source>
</evidence>
<keyword evidence="12" id="KW-1185">Reference proteome</keyword>
<dbReference type="EMBL" id="QXGA01001915">
    <property type="protein sequence ID" value="KAE9107429.1"/>
    <property type="molecule type" value="Genomic_DNA"/>
</dbReference>
<evidence type="ECO:0000313" key="2">
    <source>
        <dbReference type="EMBL" id="KAE8928994.1"/>
    </source>
</evidence>
<dbReference type="Proteomes" id="UP000460718">
    <property type="component" value="Unassembled WGS sequence"/>
</dbReference>
<dbReference type="EMBL" id="QXGB01001509">
    <property type="protein sequence ID" value="KAE9189615.1"/>
    <property type="molecule type" value="Genomic_DNA"/>
</dbReference>
<evidence type="ECO:0000313" key="19">
    <source>
        <dbReference type="Proteomes" id="UP000488956"/>
    </source>
</evidence>
<evidence type="ECO:0000313" key="3">
    <source>
        <dbReference type="EMBL" id="KAE8987900.1"/>
    </source>
</evidence>
<dbReference type="Proteomes" id="UP000488956">
    <property type="component" value="Unassembled WGS sequence"/>
</dbReference>
<dbReference type="EMBL" id="QXFX01001558">
    <property type="protein sequence ID" value="KAE9088315.1"/>
    <property type="molecule type" value="Genomic_DNA"/>
</dbReference>
<dbReference type="EMBL" id="QXFW01001640">
    <property type="protein sequence ID" value="KAE8987900.1"/>
    <property type="molecule type" value="Genomic_DNA"/>
</dbReference>
<evidence type="ECO:0000313" key="12">
    <source>
        <dbReference type="Proteomes" id="UP000433483"/>
    </source>
</evidence>
<feature type="chain" id="PRO_5036380469" description="RxLR effector protein" evidence="1">
    <location>
        <begin position="26"/>
        <end position="61"/>
    </location>
</feature>
<gene>
    <name evidence="10" type="ORF">PF001_g19035</name>
    <name evidence="9" type="ORF">PF002_g21857</name>
    <name evidence="8" type="ORF">PF004_g19561</name>
    <name evidence="7" type="ORF">PF005_g19577</name>
    <name evidence="6" type="ORF">PF006_g21111</name>
    <name evidence="4" type="ORF">PF007_g20537</name>
    <name evidence="2" type="ORF">PF009_g20887</name>
    <name evidence="5" type="ORF">PF010_g19421</name>
    <name evidence="3" type="ORF">PF011_g19393</name>
</gene>
<dbReference type="EMBL" id="QXGE01001509">
    <property type="protein sequence ID" value="KAE9291720.1"/>
    <property type="molecule type" value="Genomic_DNA"/>
</dbReference>
<evidence type="ECO:0000313" key="14">
    <source>
        <dbReference type="Proteomes" id="UP000440367"/>
    </source>
</evidence>
<evidence type="ECO:0000313" key="18">
    <source>
        <dbReference type="Proteomes" id="UP000476176"/>
    </source>
</evidence>
<evidence type="ECO:0008006" key="20">
    <source>
        <dbReference type="Google" id="ProtNLM"/>
    </source>
</evidence>
<evidence type="ECO:0000313" key="4">
    <source>
        <dbReference type="EMBL" id="KAE9087020.1"/>
    </source>
</evidence>
<reference evidence="11 12" key="1">
    <citation type="submission" date="2018-08" db="EMBL/GenBank/DDBJ databases">
        <title>Genomic investigation of the strawberry pathogen Phytophthora fragariae indicates pathogenicity is determined by transcriptional variation in three key races.</title>
        <authorList>
            <person name="Adams T.M."/>
            <person name="Armitage A.D."/>
            <person name="Sobczyk M.K."/>
            <person name="Bates H.J."/>
            <person name="Dunwell J.M."/>
            <person name="Nellist C.F."/>
            <person name="Harrison R.J."/>
        </authorList>
    </citation>
    <scope>NUCLEOTIDE SEQUENCE [LARGE SCALE GENOMIC DNA]</scope>
    <source>
        <strain evidence="10 13">A4</strain>
        <strain evidence="9 14">BC-1</strain>
        <strain evidence="8 18">BC-23</strain>
        <strain evidence="7 12">NOV-27</strain>
        <strain evidence="6 15">NOV-5</strain>
        <strain evidence="4 16">NOV-71</strain>
        <strain evidence="2 11">NOV-9</strain>
        <strain evidence="5 19">ONT-3</strain>
        <strain evidence="3 17">SCRP245</strain>
    </source>
</reference>
<keyword evidence="1" id="KW-0732">Signal</keyword>
<dbReference type="EMBL" id="QXFZ01001653">
    <property type="protein sequence ID" value="KAE9087020.1"/>
    <property type="molecule type" value="Genomic_DNA"/>
</dbReference>
<comment type="caution">
    <text evidence="4">The sequence shown here is derived from an EMBL/GenBank/DDBJ whole genome shotgun (WGS) entry which is preliminary data.</text>
</comment>
<feature type="signal peptide" evidence="1">
    <location>
        <begin position="1"/>
        <end position="25"/>
    </location>
</feature>
<evidence type="ECO:0000313" key="6">
    <source>
        <dbReference type="EMBL" id="KAE9107429.1"/>
    </source>
</evidence>
<proteinExistence type="predicted"/>
<sequence length="61" mass="6797">MLTGRKTRCTLRYLYFIMLTHEVHASTPEPPSPPFKSGSPLLILIAPPIDHSTTSYAVLKT</sequence>
<evidence type="ECO:0000313" key="16">
    <source>
        <dbReference type="Proteomes" id="UP000441208"/>
    </source>
</evidence>
<dbReference type="AlphaFoldDB" id="A0A6A3R0I0"/>
<evidence type="ECO:0000313" key="13">
    <source>
        <dbReference type="Proteomes" id="UP000437068"/>
    </source>
</evidence>
<evidence type="ECO:0000313" key="8">
    <source>
        <dbReference type="EMBL" id="KAE9198362.1"/>
    </source>
</evidence>
<evidence type="ECO:0000313" key="9">
    <source>
        <dbReference type="EMBL" id="KAE9200372.1"/>
    </source>
</evidence>
<dbReference type="Proteomes" id="UP000440367">
    <property type="component" value="Unassembled WGS sequence"/>
</dbReference>
<dbReference type="Proteomes" id="UP000437068">
    <property type="component" value="Unassembled WGS sequence"/>
</dbReference>